<keyword evidence="1" id="KW-0732">Signal</keyword>
<organism evidence="2 3">
    <name type="scientific">Rheinheimera soli</name>
    <dbReference type="NCBI Taxonomy" id="443616"/>
    <lineage>
        <taxon>Bacteria</taxon>
        <taxon>Pseudomonadati</taxon>
        <taxon>Pseudomonadota</taxon>
        <taxon>Gammaproteobacteria</taxon>
        <taxon>Chromatiales</taxon>
        <taxon>Chromatiaceae</taxon>
        <taxon>Rheinheimera</taxon>
    </lineage>
</organism>
<feature type="signal peptide" evidence="1">
    <location>
        <begin position="1"/>
        <end position="18"/>
    </location>
</feature>
<evidence type="ECO:0008006" key="4">
    <source>
        <dbReference type="Google" id="ProtNLM"/>
    </source>
</evidence>
<feature type="chain" id="PRO_5047139873" description="DUF3887 domain-containing protein" evidence="1">
    <location>
        <begin position="19"/>
        <end position="153"/>
    </location>
</feature>
<gene>
    <name evidence="2" type="ORF">J2W69_001865</name>
</gene>
<dbReference type="EMBL" id="JAVDWR010000004">
    <property type="protein sequence ID" value="MDR7120927.1"/>
    <property type="molecule type" value="Genomic_DNA"/>
</dbReference>
<name>A0ABU1VYY2_9GAMM</name>
<keyword evidence="3" id="KW-1185">Reference proteome</keyword>
<evidence type="ECO:0000313" key="2">
    <source>
        <dbReference type="EMBL" id="MDR7120927.1"/>
    </source>
</evidence>
<accession>A0ABU1VYY2</accession>
<evidence type="ECO:0000256" key="1">
    <source>
        <dbReference type="SAM" id="SignalP"/>
    </source>
</evidence>
<dbReference type="RefSeq" id="WP_310277123.1">
    <property type="nucleotide sequence ID" value="NZ_JAVDWR010000004.1"/>
</dbReference>
<evidence type="ECO:0000313" key="3">
    <source>
        <dbReference type="Proteomes" id="UP001257909"/>
    </source>
</evidence>
<proteinExistence type="predicted"/>
<dbReference type="Proteomes" id="UP001257909">
    <property type="component" value="Unassembled WGS sequence"/>
</dbReference>
<reference evidence="2 3" key="1">
    <citation type="submission" date="2023-07" db="EMBL/GenBank/DDBJ databases">
        <title>Sorghum-associated microbial communities from plants grown in Nebraska, USA.</title>
        <authorList>
            <person name="Schachtman D."/>
        </authorList>
    </citation>
    <scope>NUCLEOTIDE SEQUENCE [LARGE SCALE GENOMIC DNA]</scope>
    <source>
        <strain evidence="2 3">4138</strain>
    </source>
</reference>
<comment type="caution">
    <text evidence="2">The sequence shown here is derived from an EMBL/GenBank/DDBJ whole genome shotgun (WGS) entry which is preliminary data.</text>
</comment>
<protein>
    <recommendedName>
        <fullName evidence="4">DUF3887 domain-containing protein</fullName>
    </recommendedName>
</protein>
<sequence>MKALLFIFFTLLSLVANACDKGLSKEQAFAIQADYEGLDRKLKYYQIYIPTKREKMFVSSINAQLASTFDMGLDLHEYAEYEGDYYTVHLGINPLSESEVIINVSYNSPYKDRSAIAFCGNFKKYKLSELLNVAPPAKRPEMPPPPPPESDDV</sequence>